<proteinExistence type="inferred from homology"/>
<dbReference type="EMBL" id="AEUX02000006">
    <property type="protein sequence ID" value="EHI69384.1"/>
    <property type="molecule type" value="Genomic_DNA"/>
</dbReference>
<dbReference type="PANTHER" id="PTHR12001">
    <property type="entry name" value="GERANYLGERANYL PYROPHOSPHATE SYNTHASE"/>
    <property type="match status" value="1"/>
</dbReference>
<dbReference type="eggNOG" id="COG0142">
    <property type="taxonomic scope" value="Bacteria"/>
</dbReference>
<dbReference type="Gene3D" id="1.10.600.10">
    <property type="entry name" value="Farnesyl Diphosphate Synthase"/>
    <property type="match status" value="1"/>
</dbReference>
<evidence type="ECO:0000256" key="6">
    <source>
        <dbReference type="RuleBase" id="RU004466"/>
    </source>
</evidence>
<comment type="cofactor">
    <cofactor evidence="1">
        <name>Mg(2+)</name>
        <dbReference type="ChEBI" id="CHEBI:18420"/>
    </cofactor>
</comment>
<dbReference type="InterPro" id="IPR033749">
    <property type="entry name" value="Polyprenyl_synt_CS"/>
</dbReference>
<name>G5K391_9STRE</name>
<evidence type="ECO:0000256" key="3">
    <source>
        <dbReference type="ARBA" id="ARBA00022679"/>
    </source>
</evidence>
<sequence length="331" mass="38079">MVHAIWKNHSDIYESLQDVKDIIISEMSSIHPDVKAKILDYVNAPGKYLRSGLYLYLAKESSGYISKGKCYLAASIEVLHLATLIHDDVIDQADFRRGVTALHHTYSNKIAIYSGDYLLSYAARLAAKGYQLLNLKEMPAVQQSQYYLIERILSGELSQLININNQDMTMKDYLKQIKGKTAFLFGMACQLGLWSPDISRKQSKAAYHLGLYFGMAFQITDDLIDYRLKESQSGKPRMQDVQNGIYTAPLIIGKVKSFRIRHLIDKQKNKAWEMATLESFYQELDTLKAFEETEVLIDKFLKKMEKVLITVELKQETQFLNFINQILKRSF</sequence>
<dbReference type="AlphaFoldDB" id="G5K391"/>
<dbReference type="SFLD" id="SFLDS00005">
    <property type="entry name" value="Isoprenoid_Synthase_Type_I"/>
    <property type="match status" value="1"/>
</dbReference>
<dbReference type="SUPFAM" id="SSF48576">
    <property type="entry name" value="Terpenoid synthases"/>
    <property type="match status" value="1"/>
</dbReference>
<dbReference type="InterPro" id="IPR000092">
    <property type="entry name" value="Polyprenyl_synt"/>
</dbReference>
<protein>
    <submittedName>
        <fullName evidence="7">Polyprenyl synthetase</fullName>
    </submittedName>
</protein>
<evidence type="ECO:0000256" key="5">
    <source>
        <dbReference type="ARBA" id="ARBA00022842"/>
    </source>
</evidence>
<dbReference type="GO" id="GO:0004659">
    <property type="term" value="F:prenyltransferase activity"/>
    <property type="evidence" value="ECO:0007669"/>
    <property type="project" value="InterPro"/>
</dbReference>
<dbReference type="RefSeq" id="WP_008088746.1">
    <property type="nucleotide sequence ID" value="NZ_AEUX02000006.1"/>
</dbReference>
<keyword evidence="3 6" id="KW-0808">Transferase</keyword>
<dbReference type="GO" id="GO:0046872">
    <property type="term" value="F:metal ion binding"/>
    <property type="evidence" value="ECO:0007669"/>
    <property type="project" value="UniProtKB-KW"/>
</dbReference>
<dbReference type="PROSITE" id="PS00444">
    <property type="entry name" value="POLYPRENYL_SYNTHASE_2"/>
    <property type="match status" value="1"/>
</dbReference>
<comment type="similarity">
    <text evidence="2 6">Belongs to the FPP/GGPP synthase family.</text>
</comment>
<keyword evidence="8" id="KW-1185">Reference proteome</keyword>
<dbReference type="STRING" id="764299.STRIC_1259"/>
<dbReference type="CDD" id="cd00685">
    <property type="entry name" value="Trans_IPPS_HT"/>
    <property type="match status" value="1"/>
</dbReference>
<evidence type="ECO:0000256" key="2">
    <source>
        <dbReference type="ARBA" id="ARBA00006706"/>
    </source>
</evidence>
<evidence type="ECO:0000256" key="1">
    <source>
        <dbReference type="ARBA" id="ARBA00001946"/>
    </source>
</evidence>
<comment type="caution">
    <text evidence="7">The sequence shown here is derived from an EMBL/GenBank/DDBJ whole genome shotgun (WGS) entry which is preliminary data.</text>
</comment>
<dbReference type="Pfam" id="PF00348">
    <property type="entry name" value="polyprenyl_synt"/>
    <property type="match status" value="1"/>
</dbReference>
<dbReference type="OrthoDB" id="9805316at2"/>
<reference evidence="7 8" key="1">
    <citation type="journal article" date="2014" name="Int. J. Syst. Evol. Microbiol.">
        <title>Phylogenomics and the dynamic genome evolution of the genus Streptococcus.</title>
        <authorList>
            <consortium name="The Broad Institute Genome Sequencing Platform"/>
            <person name="Richards V.P."/>
            <person name="Palmer S.R."/>
            <person name="Pavinski Bitar P.D."/>
            <person name="Qin X."/>
            <person name="Weinstock G.M."/>
            <person name="Highlander S.K."/>
            <person name="Town C.D."/>
            <person name="Burne R.A."/>
            <person name="Stanhope M.J."/>
        </authorList>
    </citation>
    <scope>NUCLEOTIDE SEQUENCE [LARGE SCALE GENOMIC DNA]</scope>
    <source>
        <strain evidence="7 8">707-05</strain>
    </source>
</reference>
<evidence type="ECO:0000256" key="4">
    <source>
        <dbReference type="ARBA" id="ARBA00022723"/>
    </source>
</evidence>
<evidence type="ECO:0000313" key="8">
    <source>
        <dbReference type="Proteomes" id="UP000003330"/>
    </source>
</evidence>
<keyword evidence="4" id="KW-0479">Metal-binding</keyword>
<accession>G5K391</accession>
<keyword evidence="5" id="KW-0460">Magnesium</keyword>
<dbReference type="PROSITE" id="PS00723">
    <property type="entry name" value="POLYPRENYL_SYNTHASE_1"/>
    <property type="match status" value="1"/>
</dbReference>
<dbReference type="GO" id="GO:0008299">
    <property type="term" value="P:isoprenoid biosynthetic process"/>
    <property type="evidence" value="ECO:0007669"/>
    <property type="project" value="InterPro"/>
</dbReference>
<dbReference type="PANTHER" id="PTHR12001:SF69">
    <property type="entry name" value="ALL TRANS-POLYPRENYL-DIPHOSPHATE SYNTHASE PDSS1"/>
    <property type="match status" value="1"/>
</dbReference>
<dbReference type="InterPro" id="IPR008949">
    <property type="entry name" value="Isoprenoid_synthase_dom_sf"/>
</dbReference>
<organism evidence="7 8">
    <name type="scientific">Streptococcus ictaluri 707-05</name>
    <dbReference type="NCBI Taxonomy" id="764299"/>
    <lineage>
        <taxon>Bacteria</taxon>
        <taxon>Bacillati</taxon>
        <taxon>Bacillota</taxon>
        <taxon>Bacilli</taxon>
        <taxon>Lactobacillales</taxon>
        <taxon>Streptococcaceae</taxon>
        <taxon>Streptococcus</taxon>
    </lineage>
</organism>
<evidence type="ECO:0000313" key="7">
    <source>
        <dbReference type="EMBL" id="EHI69384.1"/>
    </source>
</evidence>
<dbReference type="Proteomes" id="UP000003330">
    <property type="component" value="Unassembled WGS sequence"/>
</dbReference>
<gene>
    <name evidence="7" type="ORF">STRIC_1259</name>
</gene>